<dbReference type="STRING" id="29354.IO98_17815"/>
<dbReference type="AlphaFoldDB" id="A0A084JHU9"/>
<dbReference type="EMBL" id="JPME01000023">
    <property type="protein sequence ID" value="KEZ88533.1"/>
    <property type="molecule type" value="Genomic_DNA"/>
</dbReference>
<sequence>MGSHVSECPNQQTGRTVSIDTRAALAYFGTFGYELDLNEISEEEQDAVRRQVKYYQDHGLVSAHGDYYRLTNPEREREYGAFMSVSQDRKEAVVGYVQRVSGANKGIIYLKLRGLEEQTVYDIPELGIKLSGAALMYAGLPMPVIKADNEARVFTLMAQ</sequence>
<dbReference type="Gene3D" id="3.20.20.70">
    <property type="entry name" value="Aldolase class I"/>
    <property type="match status" value="1"/>
</dbReference>
<dbReference type="SUPFAM" id="SSF51445">
    <property type="entry name" value="(Trans)glycosidases"/>
    <property type="match status" value="1"/>
</dbReference>
<dbReference type="InterPro" id="IPR013785">
    <property type="entry name" value="Aldolase_TIM"/>
</dbReference>
<comment type="caution">
    <text evidence="4">The sequence shown here is derived from an EMBL/GenBank/DDBJ whole genome shotgun (WGS) entry which is preliminary data.</text>
</comment>
<name>A0A084JHU9_9FIRM</name>
<dbReference type="Proteomes" id="UP000028525">
    <property type="component" value="Unassembled WGS sequence"/>
</dbReference>
<dbReference type="GO" id="GO:0016798">
    <property type="term" value="F:hydrolase activity, acting on glycosyl bonds"/>
    <property type="evidence" value="ECO:0007669"/>
    <property type="project" value="UniProtKB-KW"/>
</dbReference>
<organism evidence="4 5">
    <name type="scientific">Lacrimispora celerecrescens</name>
    <dbReference type="NCBI Taxonomy" id="29354"/>
    <lineage>
        <taxon>Bacteria</taxon>
        <taxon>Bacillati</taxon>
        <taxon>Bacillota</taxon>
        <taxon>Clostridia</taxon>
        <taxon>Lachnospirales</taxon>
        <taxon>Lachnospiraceae</taxon>
        <taxon>Lacrimispora</taxon>
    </lineage>
</organism>
<evidence type="ECO:0000313" key="4">
    <source>
        <dbReference type="EMBL" id="KEZ88533.1"/>
    </source>
</evidence>
<protein>
    <submittedName>
        <fullName evidence="4">Alpha-galactosidase</fullName>
    </submittedName>
</protein>
<reference evidence="4 5" key="1">
    <citation type="submission" date="2014-07" db="EMBL/GenBank/DDBJ databases">
        <title>Draft genome of Clostridium celerecrescens 152B isolated from sediments associated with methane hydrate from Krishna Godavari basin.</title>
        <authorList>
            <person name="Honkalas V.S."/>
            <person name="Dabir A.P."/>
            <person name="Arora P."/>
            <person name="Dhakephalkar P.K."/>
        </authorList>
    </citation>
    <scope>NUCLEOTIDE SEQUENCE [LARGE SCALE GENOMIC DNA]</scope>
    <source>
        <strain evidence="4 5">152B</strain>
    </source>
</reference>
<keyword evidence="5" id="KW-1185">Reference proteome</keyword>
<keyword evidence="1" id="KW-0378">Hydrolase</keyword>
<feature type="domain" description="Glycosyl hydrolase family 36 C-terminal" evidence="3">
    <location>
        <begin position="81"/>
        <end position="156"/>
    </location>
</feature>
<evidence type="ECO:0000259" key="3">
    <source>
        <dbReference type="Pfam" id="PF16874"/>
    </source>
</evidence>
<dbReference type="InterPro" id="IPR013780">
    <property type="entry name" value="Glyco_hydro_b"/>
</dbReference>
<dbReference type="Gene3D" id="2.60.40.1180">
    <property type="entry name" value="Golgi alpha-mannosidase II"/>
    <property type="match status" value="1"/>
</dbReference>
<evidence type="ECO:0000256" key="1">
    <source>
        <dbReference type="ARBA" id="ARBA00022801"/>
    </source>
</evidence>
<keyword evidence="2" id="KW-0326">Glycosidase</keyword>
<accession>A0A084JHU9</accession>
<evidence type="ECO:0000313" key="5">
    <source>
        <dbReference type="Proteomes" id="UP000028525"/>
    </source>
</evidence>
<dbReference type="RefSeq" id="WP_038283386.1">
    <property type="nucleotide sequence ID" value="NZ_JPME01000023.1"/>
</dbReference>
<proteinExistence type="predicted"/>
<evidence type="ECO:0000256" key="2">
    <source>
        <dbReference type="ARBA" id="ARBA00023295"/>
    </source>
</evidence>
<feature type="non-terminal residue" evidence="4">
    <location>
        <position position="1"/>
    </location>
</feature>
<dbReference type="InterPro" id="IPR031705">
    <property type="entry name" value="Glyco_hydro_36_C"/>
</dbReference>
<dbReference type="Pfam" id="PF02065">
    <property type="entry name" value="Melibiase"/>
    <property type="match status" value="1"/>
</dbReference>
<gene>
    <name evidence="4" type="ORF">IO98_17815</name>
</gene>
<dbReference type="InterPro" id="IPR017853">
    <property type="entry name" value="GH"/>
</dbReference>
<dbReference type="Pfam" id="PF16874">
    <property type="entry name" value="Glyco_hydro_36C"/>
    <property type="match status" value="1"/>
</dbReference>